<dbReference type="EMBL" id="VDMN01000001">
    <property type="protein sequence ID" value="TNM65333.1"/>
    <property type="molecule type" value="Genomic_DNA"/>
</dbReference>
<feature type="region of interest" description="Disordered" evidence="1">
    <location>
        <begin position="424"/>
        <end position="445"/>
    </location>
</feature>
<organism evidence="2 3">
    <name type="scientific">Aliirhizobium smilacinae</name>
    <dbReference type="NCBI Taxonomy" id="1395944"/>
    <lineage>
        <taxon>Bacteria</taxon>
        <taxon>Pseudomonadati</taxon>
        <taxon>Pseudomonadota</taxon>
        <taxon>Alphaproteobacteria</taxon>
        <taxon>Hyphomicrobiales</taxon>
        <taxon>Rhizobiaceae</taxon>
        <taxon>Aliirhizobium</taxon>
    </lineage>
</organism>
<evidence type="ECO:0008006" key="4">
    <source>
        <dbReference type="Google" id="ProtNLM"/>
    </source>
</evidence>
<dbReference type="Proteomes" id="UP000311605">
    <property type="component" value="Unassembled WGS sequence"/>
</dbReference>
<feature type="compositionally biased region" description="Polar residues" evidence="1">
    <location>
        <begin position="592"/>
        <end position="602"/>
    </location>
</feature>
<reference evidence="2 3" key="1">
    <citation type="submission" date="2019-06" db="EMBL/GenBank/DDBJ databases">
        <title>The draft genome of Rhizobium smilacinae PTYR-5.</title>
        <authorList>
            <person name="Liu L."/>
            <person name="Li L."/>
            <person name="Zhang X."/>
        </authorList>
    </citation>
    <scope>NUCLEOTIDE SEQUENCE [LARGE SCALE GENOMIC DNA]</scope>
    <source>
        <strain evidence="2 3">PTYR-5</strain>
    </source>
</reference>
<feature type="region of interest" description="Disordered" evidence="1">
    <location>
        <begin position="514"/>
        <end position="563"/>
    </location>
</feature>
<protein>
    <recommendedName>
        <fullName evidence="4">Conjugal transfer protein TraA</fullName>
    </recommendedName>
</protein>
<accession>A0A5C4XPJ3</accession>
<feature type="compositionally biased region" description="Basic and acidic residues" evidence="1">
    <location>
        <begin position="648"/>
        <end position="694"/>
    </location>
</feature>
<evidence type="ECO:0000256" key="1">
    <source>
        <dbReference type="SAM" id="MobiDB-lite"/>
    </source>
</evidence>
<keyword evidence="3" id="KW-1185">Reference proteome</keyword>
<evidence type="ECO:0000313" key="2">
    <source>
        <dbReference type="EMBL" id="TNM65333.1"/>
    </source>
</evidence>
<feature type="compositionally biased region" description="Basic and acidic residues" evidence="1">
    <location>
        <begin position="529"/>
        <end position="545"/>
    </location>
</feature>
<dbReference type="OrthoDB" id="7199783at2"/>
<dbReference type="RefSeq" id="WP_139672852.1">
    <property type="nucleotide sequence ID" value="NZ_VDMN01000001.1"/>
</dbReference>
<feature type="compositionally biased region" description="Basic and acidic residues" evidence="1">
    <location>
        <begin position="606"/>
        <end position="618"/>
    </location>
</feature>
<evidence type="ECO:0000313" key="3">
    <source>
        <dbReference type="Proteomes" id="UP000311605"/>
    </source>
</evidence>
<name>A0A5C4XPJ3_9HYPH</name>
<comment type="caution">
    <text evidence="2">The sequence shown here is derived from an EMBL/GenBank/DDBJ whole genome shotgun (WGS) entry which is preliminary data.</text>
</comment>
<feature type="region of interest" description="Disordered" evidence="1">
    <location>
        <begin position="589"/>
        <end position="694"/>
    </location>
</feature>
<gene>
    <name evidence="2" type="ORF">FHP24_03395</name>
</gene>
<sequence length="694" mass="77021">MADSSKANIDDWLLARASVLSRLKGAASGADDDWWKKSRRGPFSEPVAKRSVYGRGGTGGKAEVNIEMRQRFERLAGGAQPAVTKLLAFGGGDATSRVASYISRNGRIRLENEIGMDLFGRQVAADTAKEWTPLFSGGEKSRDLVLFQASFIAQKSDPVAIEASIIALDRAFEGRSFAVGIRQSDAQTRVEGVLVLNLPAKGRLEIDKQAETKMEMRLRETLDGMSRQVLFQYGRHGHGVRFAGSELRRLVETYPGQVYNEQGIMLGSAKQANQLAQRDWRSKLESRGPRDHMHLLISAPSEASKGPFEAAVRQFLFNEFGGHRYLFAIHDPIHDPKSEADGGKRPHLHAHALIATRSNYGDRLRVWVTDLDQWRASFSKCARDQGMAIEVTHRQETLQAPAYGYKDVRPVSFVGRTNHVGTSAAAQRRYDEKRSQKPYMSSSAWARSQAQSTRRIWADIASQASTAKGQAFAEHMLSRFDAVAREIATNQAQHASLAATSTVGTLVVQTLQVGQSRDRGDMSTTASGSEERHVVRSNEGRRDENPAGASQSIEGGGGEMSEKDYKLPRLKAGLASAMRNIVGVVQARRTEPQQAASDTRTAQPDLDDRAGSEVRPEGETIPGHGRASQQYEHIDLSQRPRHPAPDPTIEKMEHSLLAKQGRERVDERISQQQDRKLEEDRRSGRREDDRFYDR</sequence>
<proteinExistence type="predicted"/>
<dbReference type="AlphaFoldDB" id="A0A5C4XPJ3"/>